<dbReference type="EMBL" id="OV696687">
    <property type="protein sequence ID" value="CAH1254019.1"/>
    <property type="molecule type" value="Genomic_DNA"/>
</dbReference>
<name>A0A8K0EI14_BRALA</name>
<evidence type="ECO:0000313" key="2">
    <source>
        <dbReference type="EMBL" id="CAH1254019.1"/>
    </source>
</evidence>
<feature type="region of interest" description="Disordered" evidence="1">
    <location>
        <begin position="412"/>
        <end position="433"/>
    </location>
</feature>
<dbReference type="Gene3D" id="3.40.50.300">
    <property type="entry name" value="P-loop containing nucleotide triphosphate hydrolases"/>
    <property type="match status" value="1"/>
</dbReference>
<dbReference type="PANTHER" id="PTHR33844:SF1">
    <property type="entry name" value="SULFOTRANSFERASE DOMAIN-CONTAINING PROTEIN"/>
    <property type="match status" value="1"/>
</dbReference>
<organism evidence="2 3">
    <name type="scientific">Branchiostoma lanceolatum</name>
    <name type="common">Common lancelet</name>
    <name type="synonym">Amphioxus lanceolatum</name>
    <dbReference type="NCBI Taxonomy" id="7740"/>
    <lineage>
        <taxon>Eukaryota</taxon>
        <taxon>Metazoa</taxon>
        <taxon>Chordata</taxon>
        <taxon>Cephalochordata</taxon>
        <taxon>Leptocardii</taxon>
        <taxon>Amphioxiformes</taxon>
        <taxon>Branchiostomatidae</taxon>
        <taxon>Branchiostoma</taxon>
    </lineage>
</organism>
<protein>
    <submittedName>
        <fullName evidence="2">Hypp1293 protein</fullName>
    </submittedName>
</protein>
<keyword evidence="3" id="KW-1185">Reference proteome</keyword>
<dbReference type="InterPro" id="IPR027417">
    <property type="entry name" value="P-loop_NTPase"/>
</dbReference>
<dbReference type="PANTHER" id="PTHR33844">
    <property type="entry name" value="SULFOTRANSFER_1 DOMAIN-CONTAINING PROTEIN"/>
    <property type="match status" value="1"/>
</dbReference>
<dbReference type="AlphaFoldDB" id="A0A8K0EI14"/>
<gene>
    <name evidence="2" type="primary">Hypp1293</name>
    <name evidence="2" type="ORF">BLAG_LOCUS13580</name>
</gene>
<proteinExistence type="predicted"/>
<dbReference type="SUPFAM" id="SSF52540">
    <property type="entry name" value="P-loop containing nucleoside triphosphate hydrolases"/>
    <property type="match status" value="1"/>
</dbReference>
<accession>A0A8K0EI14</accession>
<evidence type="ECO:0000256" key="1">
    <source>
        <dbReference type="SAM" id="MobiDB-lite"/>
    </source>
</evidence>
<dbReference type="Proteomes" id="UP000838412">
    <property type="component" value="Chromosome 2"/>
</dbReference>
<evidence type="ECO:0000313" key="3">
    <source>
        <dbReference type="Proteomes" id="UP000838412"/>
    </source>
</evidence>
<sequence length="468" mass="53281">MESLIVPATTVIILAIAAGASYRFFRRPALRPSWPKIKLHNAYTQKVTLSLTKKRLPAGLDLGSLEDFTPVGEQKPVNDVPSFFASHGNEFSVYSLDWEQEVVVLIRTVDGTDMKKWPFFRGAQMLNATEVLLITIEQLQAVVEAISDKVAHVQEVFVNMTARCGSTLLTRAVEASSAAQAVSEPLVLSNIARKIVQFRRSQPPPPSQHHIGHVPVSLMEEGEVVSLLRNVVTLLNYYLVTSDHGHRHIIFYKLRTDVLLIDDVMSRAFPFAKTVFLYRDGLDCCESWFRLMYKHRIVYLAYKLVTRLRLWRFAYRANRNNSIYVDDPMFSAVHLQHSTLNHIMCLWICVMQHAVELQKREPGYFFHAVVYYTALARGKEKTIRLLMEKLGIEWKQGNQEEDKMRIKTAFVADSQGGSPGSPRGPGEKWTPRSSSWMGEWEREYFSNICIQAGTEITGPDFLLPGTMV</sequence>
<reference evidence="2" key="1">
    <citation type="submission" date="2022-01" db="EMBL/GenBank/DDBJ databases">
        <authorList>
            <person name="Braso-Vives M."/>
        </authorList>
    </citation>
    <scope>NUCLEOTIDE SEQUENCE</scope>
</reference>